<dbReference type="SUPFAM" id="SSF89550">
    <property type="entry name" value="PHP domain-like"/>
    <property type="match status" value="1"/>
</dbReference>
<evidence type="ECO:0000256" key="5">
    <source>
        <dbReference type="ARBA" id="ARBA00022705"/>
    </source>
</evidence>
<dbReference type="InterPro" id="IPR016195">
    <property type="entry name" value="Pol/histidinol_Pase-like"/>
</dbReference>
<dbReference type="InterPro" id="IPR003141">
    <property type="entry name" value="Pol/His_phosphatase_N"/>
</dbReference>
<reference evidence="9 10" key="1">
    <citation type="submission" date="2018-05" db="EMBL/GenBank/DDBJ databases">
        <title>Candidatus Cardinium hertigii Genome Assembly.</title>
        <authorList>
            <person name="Showmaker K.C."/>
            <person name="Walden K.O."/>
            <person name="Fields C.J."/>
            <person name="Lambert K.N."/>
            <person name="Hudson M.E."/>
        </authorList>
    </citation>
    <scope>NUCLEOTIDE SEQUENCE [LARGE SCALE GENOMIC DNA]</scope>
    <source>
        <strain evidence="10">cHgTN10</strain>
    </source>
</reference>
<dbReference type="InterPro" id="IPR004013">
    <property type="entry name" value="PHP_dom"/>
</dbReference>
<dbReference type="CDD" id="cd04485">
    <property type="entry name" value="DnaE_OBF"/>
    <property type="match status" value="1"/>
</dbReference>
<evidence type="ECO:0000256" key="1">
    <source>
        <dbReference type="ARBA" id="ARBA00012417"/>
    </source>
</evidence>
<dbReference type="Pfam" id="PF17657">
    <property type="entry name" value="DNA_pol3_finger"/>
    <property type="match status" value="1"/>
</dbReference>
<dbReference type="EC" id="2.7.7.7" evidence="1"/>
<evidence type="ECO:0000313" key="10">
    <source>
        <dbReference type="Proteomes" id="UP000245872"/>
    </source>
</evidence>
<evidence type="ECO:0000256" key="4">
    <source>
        <dbReference type="ARBA" id="ARBA00022695"/>
    </source>
</evidence>
<evidence type="ECO:0000256" key="6">
    <source>
        <dbReference type="ARBA" id="ARBA00022932"/>
    </source>
</evidence>
<dbReference type="GO" id="GO:0006260">
    <property type="term" value="P:DNA replication"/>
    <property type="evidence" value="ECO:0007669"/>
    <property type="project" value="UniProtKB-KW"/>
</dbReference>
<evidence type="ECO:0000256" key="7">
    <source>
        <dbReference type="ARBA" id="ARBA00049244"/>
    </source>
</evidence>
<dbReference type="Pfam" id="PF14579">
    <property type="entry name" value="HHH_6"/>
    <property type="match status" value="1"/>
</dbReference>
<dbReference type="Gene3D" id="1.10.150.870">
    <property type="match status" value="1"/>
</dbReference>
<dbReference type="AlphaFoldDB" id="A0A2Z3L979"/>
<dbReference type="PANTHER" id="PTHR32294">
    <property type="entry name" value="DNA POLYMERASE III SUBUNIT ALPHA"/>
    <property type="match status" value="1"/>
</dbReference>
<accession>A0A2Z3L979</accession>
<keyword evidence="10" id="KW-1185">Reference proteome</keyword>
<dbReference type="KEGG" id="cher:DK880_00791"/>
<keyword evidence="6" id="KW-0239">DNA-directed DNA polymerase</keyword>
<keyword evidence="3 9" id="KW-0808">Transferase</keyword>
<dbReference type="Pfam" id="PF07733">
    <property type="entry name" value="DNA_pol3_alpha"/>
    <property type="match status" value="1"/>
</dbReference>
<evidence type="ECO:0000259" key="8">
    <source>
        <dbReference type="SMART" id="SM00481"/>
    </source>
</evidence>
<feature type="domain" description="Polymerase/histidinol phosphatase N-terminal" evidence="8">
    <location>
        <begin position="6"/>
        <end position="73"/>
    </location>
</feature>
<evidence type="ECO:0000313" key="9">
    <source>
        <dbReference type="EMBL" id="AWN82098.1"/>
    </source>
</evidence>
<dbReference type="InterPro" id="IPR004805">
    <property type="entry name" value="DnaE2/DnaE/PolC"/>
</dbReference>
<evidence type="ECO:0000256" key="3">
    <source>
        <dbReference type="ARBA" id="ARBA00022679"/>
    </source>
</evidence>
<dbReference type="PANTHER" id="PTHR32294:SF0">
    <property type="entry name" value="DNA POLYMERASE III SUBUNIT ALPHA"/>
    <property type="match status" value="1"/>
</dbReference>
<dbReference type="Gene3D" id="1.10.10.1600">
    <property type="entry name" value="Bacterial DNA polymerase III alpha subunit, thumb domain"/>
    <property type="match status" value="1"/>
</dbReference>
<dbReference type="InterPro" id="IPR041931">
    <property type="entry name" value="DNA_pol3_alpha_thumb_dom"/>
</dbReference>
<dbReference type="EMBL" id="CP029619">
    <property type="protein sequence ID" value="AWN82098.1"/>
    <property type="molecule type" value="Genomic_DNA"/>
</dbReference>
<dbReference type="InterPro" id="IPR011708">
    <property type="entry name" value="DNA_pol3_alpha_NTPase_dom"/>
</dbReference>
<dbReference type="GO" id="GO:0003887">
    <property type="term" value="F:DNA-directed DNA polymerase activity"/>
    <property type="evidence" value="ECO:0007669"/>
    <property type="project" value="UniProtKB-KW"/>
</dbReference>
<dbReference type="RefSeq" id="WP_109997496.1">
    <property type="nucleotide sequence ID" value="NZ_CP029619.1"/>
</dbReference>
<dbReference type="OrthoDB" id="9803237at2"/>
<dbReference type="GO" id="GO:0008408">
    <property type="term" value="F:3'-5' exonuclease activity"/>
    <property type="evidence" value="ECO:0007669"/>
    <property type="project" value="InterPro"/>
</dbReference>
<dbReference type="Proteomes" id="UP000245872">
    <property type="component" value="Chromosome"/>
</dbReference>
<keyword evidence="5" id="KW-0235">DNA replication</keyword>
<dbReference type="SMART" id="SM00481">
    <property type="entry name" value="POLIIIAc"/>
    <property type="match status" value="1"/>
</dbReference>
<comment type="catalytic activity">
    <reaction evidence="7">
        <text>DNA(n) + a 2'-deoxyribonucleoside 5'-triphosphate = DNA(n+1) + diphosphate</text>
        <dbReference type="Rhea" id="RHEA:22508"/>
        <dbReference type="Rhea" id="RHEA-COMP:17339"/>
        <dbReference type="Rhea" id="RHEA-COMP:17340"/>
        <dbReference type="ChEBI" id="CHEBI:33019"/>
        <dbReference type="ChEBI" id="CHEBI:61560"/>
        <dbReference type="ChEBI" id="CHEBI:173112"/>
        <dbReference type="EC" id="2.7.7.7"/>
    </reaction>
</comment>
<dbReference type="InterPro" id="IPR029460">
    <property type="entry name" value="DNAPol_HHH"/>
</dbReference>
<dbReference type="Gene3D" id="3.20.20.140">
    <property type="entry name" value="Metal-dependent hydrolases"/>
    <property type="match status" value="1"/>
</dbReference>
<protein>
    <recommendedName>
        <fullName evidence="2">DNA polymerase III subunit alpha</fullName>
        <ecNumber evidence="1">2.7.7.7</ecNumber>
    </recommendedName>
</protein>
<keyword evidence="4 9" id="KW-0548">Nucleotidyltransferase</keyword>
<organism evidence="9 10">
    <name type="scientific">Candidatus Cardinium hertigii</name>
    <dbReference type="NCBI Taxonomy" id="247481"/>
    <lineage>
        <taxon>Bacteria</taxon>
        <taxon>Pseudomonadati</taxon>
        <taxon>Bacteroidota</taxon>
        <taxon>Cytophagia</taxon>
        <taxon>Cytophagales</taxon>
        <taxon>Amoebophilaceae</taxon>
        <taxon>Candidatus Cardinium</taxon>
    </lineage>
</organism>
<dbReference type="NCBIfam" id="NF004226">
    <property type="entry name" value="PRK05673.1"/>
    <property type="match status" value="1"/>
</dbReference>
<gene>
    <name evidence="9" type="primary">dnaE</name>
    <name evidence="9" type="ORF">DK880_00791</name>
</gene>
<dbReference type="Pfam" id="PF02811">
    <property type="entry name" value="PHP"/>
    <property type="match status" value="1"/>
</dbReference>
<dbReference type="InterPro" id="IPR040982">
    <property type="entry name" value="DNA_pol3_finger"/>
</dbReference>
<evidence type="ECO:0000256" key="2">
    <source>
        <dbReference type="ARBA" id="ARBA00019114"/>
    </source>
</evidence>
<dbReference type="CDD" id="cd12113">
    <property type="entry name" value="PHP_PolIIIA_DnaE3"/>
    <property type="match status" value="1"/>
</dbReference>
<proteinExistence type="predicted"/>
<dbReference type="NCBIfam" id="TIGR00594">
    <property type="entry name" value="polc"/>
    <property type="match status" value="1"/>
</dbReference>
<sequence>MTHNFCHLHCHTEYSLLDGAAKVTRLLAANKALGMGALAITDHGNMFGVPHFVAAATKEKVKPIIGCEFYMAADRHDHKDKTRYHQLLLAKNSIGYRNLSTLCSLGFLEGYYYKPRIDKALLKKHKEGLIATTCCLSAEIPKAIIRQGETAAEKLFLEWLDLFGSDYYIELQRHGIAEQAICNEVLLRWAAKYNVKIIATNDVHYISREDSLAQDVLLCLQTGKDYHDPHRMRFSNDQFFLKSPEEMALLFADVPDAITNTIELVEKVDPPSLTRDVLLPIFKLPEGFSDANHYLRQLAFSGAHAKFNTITPEIENRLQYELSVIAQTGFAGYFLIVQDFIEAATKLNVIVGPGRGSVAGSLVAFCIGITKIDPLRYQLLFERFLNPERVSMPDIDIDFDDEGRNKVIDYVVEKYGKAQVASIITFGSMAAKSAIRDVARVLGIPLARANYLAKLIPDRLAITLAEAFEEVAELATIHKALTTPEGKVLHLAETLEGMVRHTGIHAAGIIIAPDDLLHYIPIKTDKHSDLRVTQYDGSVLEQMGMLKMDFLGLKTLSILKHALLNIAANKGIHIDIDRIPLDDPLTFKLYQTGNTKGTFQFESEGMRQWLIKLQPHTIEELIAMNALYRPGPMQFIPNFIARKHGTEAIDYPHPLLESILRPTYGIMIYQEQIIQTAQQMAGYTLGSADLLRKAMGKKQMEEMAKQRAIFVAGAIEKHAITKEQATAIFAIMEKFAQYGFNRSHAAAYSLIAYQTAYLKAHYPTEYMAAVLTHNHGDIDKIAFFMEESRQQGIMVLGPHINESEVNFTANPHKKEIRFGLGAIKGSGEAVVSAIIETRKQRGHFKDIYDFVVSLPSKAIHKKTMEALALSGAFDCFEGLHRKQYVQETKEGSFIEKIIQYGHNTKKENAVQSLFSATAYNPIKKPLPVDCAAYAPLEQLHIEKEIVGFYISGHPLDNFKIDLESFSNVTTQNIYLSSCKTLRLGGMLTECTVKHNRKGSAFALLTLEDYHGSLQFALFGEDYLKYKHLLERGKLLFLTGNKAAYYKNPSLPTFKPQTIGLLEDIREKIGKGIHLRLKQHHITEPLVDALETCLKEHPGHSFVKVSILDQEEKIMIPTLSKQYRVALSNELFALLYKLPIRFQLFS</sequence>
<name>A0A2Z3L979_9BACT</name>